<sequence length="354" mass="40328">MGQDWALANLDGKIRIRLCLGRGCYQLGGTIFDMLRPRKLVHADDVLVETRGTFSQRQPLSSNPQAIFTLPNELIDVIFTHVDDWIALVFLAVTCRDLWNIGVRHLLQVADQWLAKSYGSAIGQRLIYMGDYNDKDFFPPGVHIPEAEVRDLFSLRNAGDPEEDTNCADIPRVYTNYRDERDIKTILVMEPIKTLPHSYLPFRGGIPAHQYEWQNIQDLLNSVLPIKYGREDQSRLVLRSLSKREYVTGAAMAKFNKDMKTQGRPLSVQPCLGFAVFSRIIWSRCSNGDGRHNYTGVWAGDRFDIVGEDELERDCKKEFAPNQLVDESEGTTAEWHDVSGEVVAELEKDFFPSN</sequence>
<evidence type="ECO:0008006" key="3">
    <source>
        <dbReference type="Google" id="ProtNLM"/>
    </source>
</evidence>
<dbReference type="AlphaFoldDB" id="D8Q3I7"/>
<gene>
    <name evidence="1" type="ORF">SCHCODRAFT_107840</name>
</gene>
<evidence type="ECO:0000313" key="1">
    <source>
        <dbReference type="EMBL" id="EFI98320.1"/>
    </source>
</evidence>
<dbReference type="GeneID" id="9590545"/>
<dbReference type="OrthoDB" id="2588098at2759"/>
<organism evidence="2">
    <name type="scientific">Schizophyllum commune (strain H4-8 / FGSC 9210)</name>
    <name type="common">Split gill fungus</name>
    <dbReference type="NCBI Taxonomy" id="578458"/>
    <lineage>
        <taxon>Eukaryota</taxon>
        <taxon>Fungi</taxon>
        <taxon>Dikarya</taxon>
        <taxon>Basidiomycota</taxon>
        <taxon>Agaricomycotina</taxon>
        <taxon>Agaricomycetes</taxon>
        <taxon>Agaricomycetidae</taxon>
        <taxon>Agaricales</taxon>
        <taxon>Schizophyllaceae</taxon>
        <taxon>Schizophyllum</taxon>
    </lineage>
</organism>
<dbReference type="RefSeq" id="XP_003033223.1">
    <property type="nucleotide sequence ID" value="XM_003033177.1"/>
</dbReference>
<dbReference type="InParanoid" id="D8Q3I7"/>
<dbReference type="OMA" id="RNECVHE"/>
<keyword evidence="2" id="KW-1185">Reference proteome</keyword>
<dbReference type="Proteomes" id="UP000007431">
    <property type="component" value="Unassembled WGS sequence"/>
</dbReference>
<protein>
    <recommendedName>
        <fullName evidence="3">F-box domain-containing protein</fullName>
    </recommendedName>
</protein>
<feature type="non-terminal residue" evidence="1">
    <location>
        <position position="354"/>
    </location>
</feature>
<reference evidence="1 2" key="1">
    <citation type="journal article" date="2010" name="Nat. Biotechnol.">
        <title>Genome sequence of the model mushroom Schizophyllum commune.</title>
        <authorList>
            <person name="Ohm R.A."/>
            <person name="de Jong J.F."/>
            <person name="Lugones L.G."/>
            <person name="Aerts A."/>
            <person name="Kothe E."/>
            <person name="Stajich J.E."/>
            <person name="de Vries R.P."/>
            <person name="Record E."/>
            <person name="Levasseur A."/>
            <person name="Baker S.E."/>
            <person name="Bartholomew K.A."/>
            <person name="Coutinho P.M."/>
            <person name="Erdmann S."/>
            <person name="Fowler T.J."/>
            <person name="Gathman A.C."/>
            <person name="Lombard V."/>
            <person name="Henrissat B."/>
            <person name="Knabe N."/>
            <person name="Kuees U."/>
            <person name="Lilly W.W."/>
            <person name="Lindquist E."/>
            <person name="Lucas S."/>
            <person name="Magnuson J.K."/>
            <person name="Piumi F."/>
            <person name="Raudaskoski M."/>
            <person name="Salamov A."/>
            <person name="Schmutz J."/>
            <person name="Schwarze F.W.M.R."/>
            <person name="vanKuyk P.A."/>
            <person name="Horton J.S."/>
            <person name="Grigoriev I.V."/>
            <person name="Woesten H.A.B."/>
        </authorList>
    </citation>
    <scope>NUCLEOTIDE SEQUENCE [LARGE SCALE GENOMIC DNA]</scope>
    <source>
        <strain evidence="2">H4-8 / FGSC 9210</strain>
    </source>
</reference>
<evidence type="ECO:0000313" key="2">
    <source>
        <dbReference type="Proteomes" id="UP000007431"/>
    </source>
</evidence>
<dbReference type="HOGENOM" id="CLU_044126_1_0_1"/>
<proteinExistence type="predicted"/>
<name>D8Q3I7_SCHCM</name>
<dbReference type="KEGG" id="scm:SCHCO_02571814"/>
<accession>D8Q3I7</accession>
<dbReference type="VEuPathDB" id="FungiDB:SCHCODRAFT_02571814"/>
<dbReference type="EMBL" id="GL377305">
    <property type="protein sequence ID" value="EFI98320.1"/>
    <property type="molecule type" value="Genomic_DNA"/>
</dbReference>